<name>A0A1A8EFE3_NOTKA</name>
<proteinExistence type="predicted"/>
<organism evidence="2">
    <name type="scientific">Nothobranchius kadleci</name>
    <name type="common">African annual killifish</name>
    <dbReference type="NCBI Taxonomy" id="1051664"/>
    <lineage>
        <taxon>Eukaryota</taxon>
        <taxon>Metazoa</taxon>
        <taxon>Chordata</taxon>
        <taxon>Craniata</taxon>
        <taxon>Vertebrata</taxon>
        <taxon>Euteleostomi</taxon>
        <taxon>Actinopterygii</taxon>
        <taxon>Neopterygii</taxon>
        <taxon>Teleostei</taxon>
        <taxon>Neoteleostei</taxon>
        <taxon>Acanthomorphata</taxon>
        <taxon>Ovalentaria</taxon>
        <taxon>Atherinomorphae</taxon>
        <taxon>Cyprinodontiformes</taxon>
        <taxon>Nothobranchiidae</taxon>
        <taxon>Nothobranchius</taxon>
    </lineage>
</organism>
<protein>
    <submittedName>
        <fullName evidence="2">G protein-coupled receptor 123</fullName>
    </submittedName>
</protein>
<gene>
    <name evidence="2" type="primary">GPR123</name>
</gene>
<sequence length="65" mass="6940">TPWPSPPSASRWLNRLSPRLRCHLLITPLAGCSSSPSAMGNSSHAPGIRQSSRMMGSAGAFQHQL</sequence>
<reference evidence="2" key="1">
    <citation type="submission" date="2016-05" db="EMBL/GenBank/DDBJ databases">
        <authorList>
            <person name="Lavstsen T."/>
            <person name="Jespersen J.S."/>
        </authorList>
    </citation>
    <scope>NUCLEOTIDE SEQUENCE</scope>
    <source>
        <tissue evidence="2">Brain</tissue>
    </source>
</reference>
<feature type="non-terminal residue" evidence="2">
    <location>
        <position position="1"/>
    </location>
</feature>
<dbReference type="AlphaFoldDB" id="A0A1A8EFE3"/>
<evidence type="ECO:0000313" key="2">
    <source>
        <dbReference type="EMBL" id="SBQ44372.1"/>
    </source>
</evidence>
<keyword evidence="2" id="KW-0675">Receptor</keyword>
<feature type="non-terminal residue" evidence="2">
    <location>
        <position position="65"/>
    </location>
</feature>
<reference evidence="2" key="2">
    <citation type="submission" date="2016-06" db="EMBL/GenBank/DDBJ databases">
        <title>The genome of a short-lived fish provides insights into sex chromosome evolution and the genetic control of aging.</title>
        <authorList>
            <person name="Reichwald K."/>
            <person name="Felder M."/>
            <person name="Petzold A."/>
            <person name="Koch P."/>
            <person name="Groth M."/>
            <person name="Platzer M."/>
        </authorList>
    </citation>
    <scope>NUCLEOTIDE SEQUENCE</scope>
    <source>
        <tissue evidence="2">Brain</tissue>
    </source>
</reference>
<feature type="region of interest" description="Disordered" evidence="1">
    <location>
        <begin position="33"/>
        <end position="65"/>
    </location>
</feature>
<dbReference type="EMBL" id="HAEA01015891">
    <property type="protein sequence ID" value="SBQ44372.1"/>
    <property type="molecule type" value="Transcribed_RNA"/>
</dbReference>
<accession>A0A1A8EFE3</accession>
<feature type="compositionally biased region" description="Polar residues" evidence="1">
    <location>
        <begin position="33"/>
        <end position="54"/>
    </location>
</feature>
<evidence type="ECO:0000256" key="1">
    <source>
        <dbReference type="SAM" id="MobiDB-lite"/>
    </source>
</evidence>